<dbReference type="PANTHER" id="PTHR43042">
    <property type="entry name" value="SAM-DEPENDENT METHYLTRANSFERASE"/>
    <property type="match status" value="1"/>
</dbReference>
<gene>
    <name evidence="5" type="ORF">SAMN02745131_03703</name>
</gene>
<reference evidence="5 6" key="1">
    <citation type="submission" date="2016-11" db="EMBL/GenBank/DDBJ databases">
        <authorList>
            <person name="Jaros S."/>
            <person name="Januszkiewicz K."/>
            <person name="Wedrychowicz H."/>
        </authorList>
    </citation>
    <scope>NUCLEOTIDE SEQUENCE [LARGE SCALE GENOMIC DNA]</scope>
    <source>
        <strain evidence="5 6">DSM 18119</strain>
    </source>
</reference>
<dbReference type="Gene3D" id="3.40.50.150">
    <property type="entry name" value="Vaccinia Virus protein VP39"/>
    <property type="match status" value="1"/>
</dbReference>
<evidence type="ECO:0000256" key="1">
    <source>
        <dbReference type="ARBA" id="ARBA00022603"/>
    </source>
</evidence>
<dbReference type="CDD" id="cd02440">
    <property type="entry name" value="AdoMet_MTases"/>
    <property type="match status" value="1"/>
</dbReference>
<dbReference type="InterPro" id="IPR029063">
    <property type="entry name" value="SAM-dependent_MTases_sf"/>
</dbReference>
<dbReference type="PANTHER" id="PTHR43042:SF3">
    <property type="entry name" value="RIBOSOMAL RNA LARGE SUBUNIT METHYLTRANSFERASE YWBD-RELATED"/>
    <property type="match status" value="1"/>
</dbReference>
<dbReference type="STRING" id="1121884.SAMN02745131_03703"/>
<evidence type="ECO:0000256" key="3">
    <source>
        <dbReference type="ARBA" id="ARBA00022691"/>
    </source>
</evidence>
<name>A0A1M5F2T6_9BACT</name>
<dbReference type="RefSeq" id="WP_072836827.1">
    <property type="nucleotide sequence ID" value="NZ_FQUU01000021.1"/>
</dbReference>
<evidence type="ECO:0000259" key="4">
    <source>
        <dbReference type="Pfam" id="PF10672"/>
    </source>
</evidence>
<dbReference type="EMBL" id="FQUU01000021">
    <property type="protein sequence ID" value="SHF85833.1"/>
    <property type="molecule type" value="Genomic_DNA"/>
</dbReference>
<dbReference type="AlphaFoldDB" id="A0A1M5F2T6"/>
<dbReference type="GO" id="GO:0032259">
    <property type="term" value="P:methylation"/>
    <property type="evidence" value="ECO:0007669"/>
    <property type="project" value="UniProtKB-KW"/>
</dbReference>
<evidence type="ECO:0000313" key="5">
    <source>
        <dbReference type="EMBL" id="SHF85833.1"/>
    </source>
</evidence>
<dbReference type="Pfam" id="PF10672">
    <property type="entry name" value="Methyltrans_SAM"/>
    <property type="match status" value="1"/>
</dbReference>
<dbReference type="InterPro" id="IPR019614">
    <property type="entry name" value="SAM-dep_methyl-trfase"/>
</dbReference>
<keyword evidence="3" id="KW-0949">S-adenosyl-L-methionine</keyword>
<dbReference type="Gene3D" id="3.30.750.80">
    <property type="entry name" value="RNA methyltransferase domain (HRMD) like"/>
    <property type="match status" value="1"/>
</dbReference>
<protein>
    <submittedName>
        <fullName evidence="5">23S rRNA (Cytosine1962-C5)-methyltransferase</fullName>
    </submittedName>
</protein>
<keyword evidence="6" id="KW-1185">Reference proteome</keyword>
<dbReference type="SUPFAM" id="SSF53335">
    <property type="entry name" value="S-adenosyl-L-methionine-dependent methyltransferases"/>
    <property type="match status" value="1"/>
</dbReference>
<dbReference type="GO" id="GO:0008168">
    <property type="term" value="F:methyltransferase activity"/>
    <property type="evidence" value="ECO:0007669"/>
    <property type="project" value="UniProtKB-KW"/>
</dbReference>
<feature type="domain" description="S-adenosylmethionine-dependent methyltransferase" evidence="4">
    <location>
        <begin position="95"/>
        <end position="303"/>
    </location>
</feature>
<evidence type="ECO:0000313" key="6">
    <source>
        <dbReference type="Proteomes" id="UP000184048"/>
    </source>
</evidence>
<evidence type="ECO:0000256" key="2">
    <source>
        <dbReference type="ARBA" id="ARBA00022679"/>
    </source>
</evidence>
<organism evidence="5 6">
    <name type="scientific">Flavisolibacter ginsengisoli DSM 18119</name>
    <dbReference type="NCBI Taxonomy" id="1121884"/>
    <lineage>
        <taxon>Bacteria</taxon>
        <taxon>Pseudomonadati</taxon>
        <taxon>Bacteroidota</taxon>
        <taxon>Chitinophagia</taxon>
        <taxon>Chitinophagales</taxon>
        <taxon>Chitinophagaceae</taxon>
        <taxon>Flavisolibacter</taxon>
    </lineage>
</organism>
<proteinExistence type="predicted"/>
<keyword evidence="2 5" id="KW-0808">Transferase</keyword>
<sequence>MQQPFGKYLMFKNRLEKVYRHLSKQAKRQGIGCYRVYDHDLPEFPLLIEIYEDHVYVSEYKRRHELSEEEHEHWWEQCKDIISAIVQVSADDIFLKLRQRKESRLGQYQKVDTRKTEFVVKEGGLNFIVNLSDYLDTGLFLDHRITRGMVQELSAGKKVLNLFCYTGSFSVYAAAGNASSVVSVDLSKTYLEWTKRNMELNFPGYEKHGIVHADVKQYLKILPAKSFDLVVMDPPTFSNSKRMEDFLDIQRDHVELINNCMRILNQGGILFFSTNFTRFQLEEKSINASSIRDITKATTPFDFTGKLKRQCFRISK</sequence>
<keyword evidence="1 5" id="KW-0489">Methyltransferase</keyword>
<dbReference type="Proteomes" id="UP000184048">
    <property type="component" value="Unassembled WGS sequence"/>
</dbReference>
<accession>A0A1M5F2T6</accession>